<dbReference type="EMBL" id="RWGY01000029">
    <property type="protein sequence ID" value="TVU20479.1"/>
    <property type="molecule type" value="Genomic_DNA"/>
</dbReference>
<dbReference type="PANTHER" id="PTHR37238:SF1">
    <property type="entry name" value="OS05G0532500 PROTEIN"/>
    <property type="match status" value="1"/>
</dbReference>
<proteinExistence type="predicted"/>
<reference evidence="2 3" key="1">
    <citation type="journal article" date="2019" name="Sci. Rep.">
        <title>A high-quality genome of Eragrostis curvula grass provides insights into Poaceae evolution and supports new strategies to enhance forage quality.</title>
        <authorList>
            <person name="Carballo J."/>
            <person name="Santos B.A.C.M."/>
            <person name="Zappacosta D."/>
            <person name="Garbus I."/>
            <person name="Selva J.P."/>
            <person name="Gallo C.A."/>
            <person name="Diaz A."/>
            <person name="Albertini E."/>
            <person name="Caccamo M."/>
            <person name="Echenique V."/>
        </authorList>
    </citation>
    <scope>NUCLEOTIDE SEQUENCE [LARGE SCALE GENOMIC DNA]</scope>
    <source>
        <strain evidence="3">cv. Victoria</strain>
        <tissue evidence="2">Leaf</tissue>
    </source>
</reference>
<sequence length="520" mass="56555">MQKSLGPKPTALRRPLRVLSGNKARPPPESVRSKCPPPAAAQPPESACSKPPSAETALPPESGRSKPPPAADTAASADAALDRLLLARSDLAGIVSQIDELISDALQCQTISTRGKQEIELFGGFLSNTNASLKQWSSRLKQAFETCPAKIENASKQSLGMSSNPAVKGSGKLVHSSSNLPAAESVATPSCNLLNSSNRNLLDDDMIVSPSPLVSWRTGTCMVESGKQLFLLTPLPKTKECSSRCPTSKTQLKTAPNLDQLNLPNLPVWKLTIADDGHPDPEQAVKVKEAKTGTSTPHATTTYKGSLEDRSPCTFSVQKNMRVLPRSCLKTALSSKQQLFSPIPEGSRKEDISSDGTTQGDRRYKACDDLSSSDEISKDLASRYDLYGFNQFSKNTHCRRETDDTLQWFLSPLKTCVLMNPSDDDKSIPTPATINLRGKQDVLDDKPVQTPALHSKALLATPWKGLESTNLKGRKAGETTLKKELWTRFEAASTNELHFDKSLFQKIEGKRFLDMLEEAT</sequence>
<dbReference type="Gramene" id="TVU20479">
    <property type="protein sequence ID" value="TVU20479"/>
    <property type="gene ID" value="EJB05_36687"/>
</dbReference>
<keyword evidence="3" id="KW-1185">Reference proteome</keyword>
<dbReference type="Proteomes" id="UP000324897">
    <property type="component" value="Chromosome 7"/>
</dbReference>
<organism evidence="2 3">
    <name type="scientific">Eragrostis curvula</name>
    <name type="common">weeping love grass</name>
    <dbReference type="NCBI Taxonomy" id="38414"/>
    <lineage>
        <taxon>Eukaryota</taxon>
        <taxon>Viridiplantae</taxon>
        <taxon>Streptophyta</taxon>
        <taxon>Embryophyta</taxon>
        <taxon>Tracheophyta</taxon>
        <taxon>Spermatophyta</taxon>
        <taxon>Magnoliopsida</taxon>
        <taxon>Liliopsida</taxon>
        <taxon>Poales</taxon>
        <taxon>Poaceae</taxon>
        <taxon>PACMAD clade</taxon>
        <taxon>Chloridoideae</taxon>
        <taxon>Eragrostideae</taxon>
        <taxon>Eragrostidinae</taxon>
        <taxon>Eragrostis</taxon>
    </lineage>
</organism>
<dbReference type="PANTHER" id="PTHR37238">
    <property type="entry name" value="OS05G0532500 PROTEIN"/>
    <property type="match status" value="1"/>
</dbReference>
<dbReference type="AlphaFoldDB" id="A0A5J9U9S4"/>
<evidence type="ECO:0000256" key="1">
    <source>
        <dbReference type="SAM" id="MobiDB-lite"/>
    </source>
</evidence>
<dbReference type="OrthoDB" id="1933187at2759"/>
<comment type="caution">
    <text evidence="2">The sequence shown here is derived from an EMBL/GenBank/DDBJ whole genome shotgun (WGS) entry which is preliminary data.</text>
</comment>
<evidence type="ECO:0000313" key="2">
    <source>
        <dbReference type="EMBL" id="TVU20479.1"/>
    </source>
</evidence>
<gene>
    <name evidence="2" type="ORF">EJB05_36687</name>
</gene>
<feature type="region of interest" description="Disordered" evidence="1">
    <location>
        <begin position="339"/>
        <end position="365"/>
    </location>
</feature>
<accession>A0A5J9U9S4</accession>
<feature type="non-terminal residue" evidence="2">
    <location>
        <position position="1"/>
    </location>
</feature>
<name>A0A5J9U9S4_9POAL</name>
<feature type="compositionally biased region" description="Pro residues" evidence="1">
    <location>
        <begin position="25"/>
        <end position="41"/>
    </location>
</feature>
<protein>
    <submittedName>
        <fullName evidence="2">Uncharacterized protein</fullName>
    </submittedName>
</protein>
<feature type="region of interest" description="Disordered" evidence="1">
    <location>
        <begin position="1"/>
        <end position="75"/>
    </location>
</feature>
<evidence type="ECO:0000313" key="3">
    <source>
        <dbReference type="Proteomes" id="UP000324897"/>
    </source>
</evidence>